<accession>A0A2K9PRR6</accession>
<keyword evidence="1" id="KW-0812">Transmembrane</keyword>
<keyword evidence="1" id="KW-1133">Transmembrane helix</keyword>
<proteinExistence type="predicted"/>
<sequence length="496" mass="57727">MDKFNEDQEFLYLKIKSELTDSTDKRVSEHLDRDRTLIKNTITTVSRVFLWVIALFSVLLTILGIKTYSDIKNAINKTAETSISRELAKTDILKKYENKAKILYTNALTESYLLKLEKLKHNRFSRFELKPEHLEHFIDVIDRPDLDIDTFKSIISILSEARFEPNEKERLMAKLKVILSKDFIFYSYNTEKLTAIFTNLHNIDYDEFKIINRHYIKDSEENLEVRIAAINHLKKTSDYEAIPLLEDLSSSKNEDIQKASLNALAYCNCKNKKVQHYIAKKLTGKINLDKASDLLNIVNESLSGIYSSNKRKSILDEIDEDTLESCLEQSKELVKKLIDKGVMFTYSKFAFSDRPPRLSIYLKNRKSILSSINGDLFFKYHIEQKLLSDATNSLETFSKYLKGLNSINSLVRREQEARIIATINSDKILKLNDTELSSKDINGNIVIELNDNDKVMAKWWDYSDKLIVKEIKELNALEEFRFISRASSSLNELWWK</sequence>
<dbReference type="AlphaFoldDB" id="A0A2K9PRR6"/>
<evidence type="ECO:0000313" key="3">
    <source>
        <dbReference type="Proteomes" id="UP000235826"/>
    </source>
</evidence>
<dbReference type="RefSeq" id="WP_102756143.1">
    <property type="nucleotide sequence ID" value="NZ_CP025791.1"/>
</dbReference>
<feature type="transmembrane region" description="Helical" evidence="1">
    <location>
        <begin position="48"/>
        <end position="68"/>
    </location>
</feature>
<protein>
    <recommendedName>
        <fullName evidence="4">HEAT repeat domain-containing protein</fullName>
    </recommendedName>
</protein>
<dbReference type="InterPro" id="IPR016024">
    <property type="entry name" value="ARM-type_fold"/>
</dbReference>
<dbReference type="Proteomes" id="UP000235826">
    <property type="component" value="Chromosome"/>
</dbReference>
<name>A0A2K9PRR6_9FLAO</name>
<keyword evidence="1" id="KW-0472">Membrane</keyword>
<reference evidence="2 3" key="1">
    <citation type="submission" date="2018-01" db="EMBL/GenBank/DDBJ databases">
        <title>Complete genome sequence of Flavivirga eckloniae ECD14 isolated from seaweed Ecklonia cava.</title>
        <authorList>
            <person name="Lee J.H."/>
            <person name="Baik K.S."/>
            <person name="Seong C.N."/>
        </authorList>
    </citation>
    <scope>NUCLEOTIDE SEQUENCE [LARGE SCALE GENOMIC DNA]</scope>
    <source>
        <strain evidence="2 3">ECD14</strain>
    </source>
</reference>
<keyword evidence="3" id="KW-1185">Reference proteome</keyword>
<evidence type="ECO:0008006" key="4">
    <source>
        <dbReference type="Google" id="ProtNLM"/>
    </source>
</evidence>
<evidence type="ECO:0000256" key="1">
    <source>
        <dbReference type="SAM" id="Phobius"/>
    </source>
</evidence>
<organism evidence="2 3">
    <name type="scientific">Flavivirga eckloniae</name>
    <dbReference type="NCBI Taxonomy" id="1803846"/>
    <lineage>
        <taxon>Bacteria</taxon>
        <taxon>Pseudomonadati</taxon>
        <taxon>Bacteroidota</taxon>
        <taxon>Flavobacteriia</taxon>
        <taxon>Flavobacteriales</taxon>
        <taxon>Flavobacteriaceae</taxon>
        <taxon>Flavivirga</taxon>
    </lineage>
</organism>
<dbReference type="EMBL" id="CP025791">
    <property type="protein sequence ID" value="AUP79488.1"/>
    <property type="molecule type" value="Genomic_DNA"/>
</dbReference>
<evidence type="ECO:0000313" key="2">
    <source>
        <dbReference type="EMBL" id="AUP79488.1"/>
    </source>
</evidence>
<dbReference type="SUPFAM" id="SSF48371">
    <property type="entry name" value="ARM repeat"/>
    <property type="match status" value="1"/>
</dbReference>
<dbReference type="KEGG" id="fek:C1H87_12530"/>
<gene>
    <name evidence="2" type="ORF">C1H87_12530</name>
</gene>